<keyword evidence="4" id="KW-1185">Reference proteome</keyword>
<dbReference type="eggNOG" id="COG3064">
    <property type="taxonomic scope" value="Bacteria"/>
</dbReference>
<reference evidence="3" key="1">
    <citation type="submission" date="2013-11" db="EMBL/GenBank/DDBJ databases">
        <title>Draft genome sequence of the broad-host-range Rhizobium sp. LPU83 strain, a member of the low-genetic diversity Oregon-like Rhizobium sp. group.</title>
        <authorList>
            <person name="Wibberg D."/>
            <person name="Puehler A."/>
            <person name="Schlueter A."/>
        </authorList>
    </citation>
    <scope>NUCLEOTIDE SEQUENCE [LARGE SCALE GENOMIC DNA]</scope>
    <source>
        <strain evidence="3">LPU83</strain>
        <plasmid evidence="3">pLPU83a</plasmid>
    </source>
</reference>
<sequence>MRSRQALKRGTQMSYETPTSADARLRWSLGISWLLHVVVCVFVLSLPAPPDLKVLEEATLDVEIVDPSSMEQEAEKRTARTTDSRSEAIGVSTPPVRNERAAQDLEPPMVKPSRMMSGDVLAHARSREAREELAKLARSDQVEQLCGLEAMAQVSAWSAEIDAEYVRAWAIADPLLSGSVFSADGAALQSKRKWYRLQFKCFLTPDYSRVTGFEFRLGDLIPQRDWPRYNLHDEYEEH</sequence>
<dbReference type="PATRIC" id="fig|348824.6.peg.4523"/>
<evidence type="ECO:0000313" key="3">
    <source>
        <dbReference type="EMBL" id="CDM59857.1"/>
    </source>
</evidence>
<dbReference type="HOGENOM" id="CLU_1218591_0_0_5"/>
<keyword evidence="2" id="KW-0472">Membrane</keyword>
<keyword evidence="2" id="KW-0812">Transmembrane</keyword>
<dbReference type="KEGG" id="rhl:LPU83_pLPU83a_0016"/>
<proteinExistence type="predicted"/>
<organism evidence="3 4">
    <name type="scientific">Rhizobium favelukesii</name>
    <dbReference type="NCBI Taxonomy" id="348824"/>
    <lineage>
        <taxon>Bacteria</taxon>
        <taxon>Pseudomonadati</taxon>
        <taxon>Pseudomonadota</taxon>
        <taxon>Alphaproteobacteria</taxon>
        <taxon>Hyphomicrobiales</taxon>
        <taxon>Rhizobiaceae</taxon>
        <taxon>Rhizobium/Agrobacterium group</taxon>
        <taxon>Rhizobium</taxon>
    </lineage>
</organism>
<protein>
    <recommendedName>
        <fullName evidence="5">DUF930 domain-containing protein</fullName>
    </recommendedName>
</protein>
<dbReference type="Proteomes" id="UP000019443">
    <property type="component" value="Plasmid pLPU83a"/>
</dbReference>
<dbReference type="Pfam" id="PF06059">
    <property type="entry name" value="DUF930"/>
    <property type="match status" value="1"/>
</dbReference>
<keyword evidence="3" id="KW-0614">Plasmid</keyword>
<accession>W6RF00</accession>
<evidence type="ECO:0000313" key="4">
    <source>
        <dbReference type="Proteomes" id="UP000019443"/>
    </source>
</evidence>
<feature type="transmembrane region" description="Helical" evidence="2">
    <location>
        <begin position="27"/>
        <end position="46"/>
    </location>
</feature>
<dbReference type="AlphaFoldDB" id="W6RF00"/>
<feature type="compositionally biased region" description="Basic and acidic residues" evidence="1">
    <location>
        <begin position="73"/>
        <end position="86"/>
    </location>
</feature>
<evidence type="ECO:0008006" key="5">
    <source>
        <dbReference type="Google" id="ProtNLM"/>
    </source>
</evidence>
<evidence type="ECO:0000256" key="1">
    <source>
        <dbReference type="SAM" id="MobiDB-lite"/>
    </source>
</evidence>
<name>W6RF00_9HYPH</name>
<feature type="region of interest" description="Disordered" evidence="1">
    <location>
        <begin position="67"/>
        <end position="109"/>
    </location>
</feature>
<geneLocation type="plasmid" evidence="3 4">
    <name>pLPU83a</name>
</geneLocation>
<keyword evidence="2" id="KW-1133">Transmembrane helix</keyword>
<dbReference type="EMBL" id="HG916853">
    <property type="protein sequence ID" value="CDM59857.1"/>
    <property type="molecule type" value="Genomic_DNA"/>
</dbReference>
<evidence type="ECO:0000256" key="2">
    <source>
        <dbReference type="SAM" id="Phobius"/>
    </source>
</evidence>
<gene>
    <name evidence="3" type="ORF">LPU83_pLPU83a_0016</name>
</gene>
<dbReference type="InterPro" id="IPR009273">
    <property type="entry name" value="DUF930"/>
</dbReference>